<dbReference type="InterPro" id="IPR018531">
    <property type="entry name" value="DUF1993"/>
</dbReference>
<gene>
    <name evidence="1" type="ORF">D2V07_05380</name>
</gene>
<dbReference type="PANTHER" id="PTHR36922:SF1">
    <property type="entry name" value="DUF1993 DOMAIN-CONTAINING PROTEIN"/>
    <property type="match status" value="1"/>
</dbReference>
<dbReference type="SUPFAM" id="SSF109854">
    <property type="entry name" value="DinB/YfiT-like putative metalloenzymes"/>
    <property type="match status" value="1"/>
</dbReference>
<keyword evidence="2" id="KW-1185">Reference proteome</keyword>
<dbReference type="PANTHER" id="PTHR36922">
    <property type="entry name" value="BLL2446 PROTEIN"/>
    <property type="match status" value="1"/>
</dbReference>
<proteinExistence type="predicted"/>
<dbReference type="AlphaFoldDB" id="A0A418NV16"/>
<reference evidence="1 2" key="1">
    <citation type="submission" date="2018-08" db="EMBL/GenBank/DDBJ databases">
        <title>Erythrobacter zhengii sp.nov., a bacterium isolated from deep-sea sediment.</title>
        <authorList>
            <person name="Fang C."/>
            <person name="Wu Y.-H."/>
            <person name="Sun C."/>
            <person name="Wang H."/>
            <person name="Cheng H."/>
            <person name="Meng F.-X."/>
            <person name="Wang C.-S."/>
            <person name="Xu X.-W."/>
        </authorList>
    </citation>
    <scope>NUCLEOTIDE SEQUENCE [LARGE SCALE GENOMIC DNA]</scope>
    <source>
        <strain evidence="1 2">V18</strain>
    </source>
</reference>
<dbReference type="Pfam" id="PF09351">
    <property type="entry name" value="DUF1993"/>
    <property type="match status" value="1"/>
</dbReference>
<dbReference type="Proteomes" id="UP000286576">
    <property type="component" value="Unassembled WGS sequence"/>
</dbReference>
<comment type="caution">
    <text evidence="1">The sequence shown here is derived from an EMBL/GenBank/DDBJ whole genome shotgun (WGS) entry which is preliminary data.</text>
</comment>
<sequence>MGHSFWSMRPGLTVGRLRSPRRDGSKDGGRHAIQALSQGNDMPISLYDATVPTMIQMLGAVQGLIVKAKDSDISEETIASACLREGMAPFPRQVNWMIGHSLGAIEAVRKGEMTPDTSEPTTELEQMRLNLGAAENKLRALSIGELESFVGQPVRFVMKARGVDIPFTAEQFLLSFSQPNFFFHATTAYAILRQLGLDIGKVDYLGQVRAAVE</sequence>
<dbReference type="EMBL" id="QXFL01000002">
    <property type="protein sequence ID" value="RIV87765.1"/>
    <property type="molecule type" value="Genomic_DNA"/>
</dbReference>
<dbReference type="Gene3D" id="1.20.120.450">
    <property type="entry name" value="dinb family like domain"/>
    <property type="match status" value="1"/>
</dbReference>
<name>A0A418NV16_9SPHN</name>
<protein>
    <submittedName>
        <fullName evidence="1">DUF1993 domain-containing protein</fullName>
    </submittedName>
</protein>
<evidence type="ECO:0000313" key="2">
    <source>
        <dbReference type="Proteomes" id="UP000286576"/>
    </source>
</evidence>
<accession>A0A418NV16</accession>
<organism evidence="1 2">
    <name type="scientific">Aurantiacibacter zhengii</name>
    <dbReference type="NCBI Taxonomy" id="2307003"/>
    <lineage>
        <taxon>Bacteria</taxon>
        <taxon>Pseudomonadati</taxon>
        <taxon>Pseudomonadota</taxon>
        <taxon>Alphaproteobacteria</taxon>
        <taxon>Sphingomonadales</taxon>
        <taxon>Erythrobacteraceae</taxon>
        <taxon>Aurantiacibacter</taxon>
    </lineage>
</organism>
<dbReference type="InterPro" id="IPR034660">
    <property type="entry name" value="DinB/YfiT-like"/>
</dbReference>
<evidence type="ECO:0000313" key="1">
    <source>
        <dbReference type="EMBL" id="RIV87765.1"/>
    </source>
</evidence>